<reference evidence="13 14" key="1">
    <citation type="journal article" date="2005" name="PLoS Biol.">
        <title>The genomes of Oryza sativa: a history of duplications.</title>
        <authorList>
            <person name="Yu J."/>
            <person name="Wang J."/>
            <person name="Lin W."/>
            <person name="Li S."/>
            <person name="Li H."/>
            <person name="Zhou J."/>
            <person name="Ni P."/>
            <person name="Dong W."/>
            <person name="Hu S."/>
            <person name="Zeng C."/>
            <person name="Zhang J."/>
            <person name="Zhang Y."/>
            <person name="Li R."/>
            <person name="Xu Z."/>
            <person name="Li S."/>
            <person name="Li X."/>
            <person name="Zheng H."/>
            <person name="Cong L."/>
            <person name="Lin L."/>
            <person name="Yin J."/>
            <person name="Geng J."/>
            <person name="Li G."/>
            <person name="Shi J."/>
            <person name="Liu J."/>
            <person name="Lv H."/>
            <person name="Li J."/>
            <person name="Wang J."/>
            <person name="Deng Y."/>
            <person name="Ran L."/>
            <person name="Shi X."/>
            <person name="Wang X."/>
            <person name="Wu Q."/>
            <person name="Li C."/>
            <person name="Ren X."/>
            <person name="Wang J."/>
            <person name="Wang X."/>
            <person name="Li D."/>
            <person name="Liu D."/>
            <person name="Zhang X."/>
            <person name="Ji Z."/>
            <person name="Zhao W."/>
            <person name="Sun Y."/>
            <person name="Zhang Z."/>
            <person name="Bao J."/>
            <person name="Han Y."/>
            <person name="Dong L."/>
            <person name="Ji J."/>
            <person name="Chen P."/>
            <person name="Wu S."/>
            <person name="Liu J."/>
            <person name="Xiao Y."/>
            <person name="Bu D."/>
            <person name="Tan J."/>
            <person name="Yang L."/>
            <person name="Ye C."/>
            <person name="Zhang J."/>
            <person name="Xu J."/>
            <person name="Zhou Y."/>
            <person name="Yu Y."/>
            <person name="Zhang B."/>
            <person name="Zhuang S."/>
            <person name="Wei H."/>
            <person name="Liu B."/>
            <person name="Lei M."/>
            <person name="Yu H."/>
            <person name="Li Y."/>
            <person name="Xu H."/>
            <person name="Wei S."/>
            <person name="He X."/>
            <person name="Fang L."/>
            <person name="Zhang Z."/>
            <person name="Zhang Y."/>
            <person name="Huang X."/>
            <person name="Su Z."/>
            <person name="Tong W."/>
            <person name="Li J."/>
            <person name="Tong Z."/>
            <person name="Li S."/>
            <person name="Ye J."/>
            <person name="Wang L."/>
            <person name="Fang L."/>
            <person name="Lei T."/>
            <person name="Chen C."/>
            <person name="Chen H."/>
            <person name="Xu Z."/>
            <person name="Li H."/>
            <person name="Huang H."/>
            <person name="Zhang F."/>
            <person name="Xu H."/>
            <person name="Li N."/>
            <person name="Zhao C."/>
            <person name="Li S."/>
            <person name="Dong L."/>
            <person name="Huang Y."/>
            <person name="Li L."/>
            <person name="Xi Y."/>
            <person name="Qi Q."/>
            <person name="Li W."/>
            <person name="Zhang B."/>
            <person name="Hu W."/>
            <person name="Zhang Y."/>
            <person name="Tian X."/>
            <person name="Jiao Y."/>
            <person name="Liang X."/>
            <person name="Jin J."/>
            <person name="Gao L."/>
            <person name="Zheng W."/>
            <person name="Hao B."/>
            <person name="Liu S."/>
            <person name="Wang W."/>
            <person name="Yuan L."/>
            <person name="Cao M."/>
            <person name="McDermott J."/>
            <person name="Samudrala R."/>
            <person name="Wang J."/>
            <person name="Wong G.K."/>
            <person name="Yang H."/>
        </authorList>
    </citation>
    <scope>NUCLEOTIDE SEQUENCE [LARGE SCALE GENOMIC DNA]</scope>
    <source>
        <strain evidence="14">cv. 93-11</strain>
    </source>
</reference>
<dbReference type="GO" id="GO:0005886">
    <property type="term" value="C:plasma membrane"/>
    <property type="evidence" value="ECO:0007669"/>
    <property type="project" value="UniProtKB-SubCell"/>
</dbReference>
<evidence type="ECO:0000256" key="9">
    <source>
        <dbReference type="ARBA" id="ARBA00023136"/>
    </source>
</evidence>
<keyword evidence="3" id="KW-1003">Cell membrane</keyword>
<feature type="signal peptide" evidence="11">
    <location>
        <begin position="1"/>
        <end position="20"/>
    </location>
</feature>
<evidence type="ECO:0000256" key="8">
    <source>
        <dbReference type="ARBA" id="ARBA00022989"/>
    </source>
</evidence>
<evidence type="ECO:0000256" key="3">
    <source>
        <dbReference type="ARBA" id="ARBA00022475"/>
    </source>
</evidence>
<evidence type="ECO:0000256" key="7">
    <source>
        <dbReference type="ARBA" id="ARBA00022737"/>
    </source>
</evidence>
<evidence type="ECO:0000256" key="11">
    <source>
        <dbReference type="SAM" id="SignalP"/>
    </source>
</evidence>
<keyword evidence="10" id="KW-0325">Glycoprotein</keyword>
<dbReference type="Proteomes" id="UP000007015">
    <property type="component" value="Chromosome 6"/>
</dbReference>
<dbReference type="EMBL" id="CM000131">
    <property type="protein sequence ID" value="EAZ00486.1"/>
    <property type="molecule type" value="Genomic_DNA"/>
</dbReference>
<proteinExistence type="predicted"/>
<evidence type="ECO:0000256" key="1">
    <source>
        <dbReference type="ARBA" id="ARBA00004167"/>
    </source>
</evidence>
<comment type="subcellular location">
    <subcellularLocation>
        <location evidence="2">Cell membrane</location>
    </subcellularLocation>
    <subcellularLocation>
        <location evidence="1">Membrane</location>
        <topology evidence="1">Single-pass membrane protein</topology>
    </subcellularLocation>
</comment>
<name>A2YBM5_ORYSI</name>
<evidence type="ECO:0000313" key="13">
    <source>
        <dbReference type="EMBL" id="EAZ00486.1"/>
    </source>
</evidence>
<organism evidence="13 14">
    <name type="scientific">Oryza sativa subsp. indica</name>
    <name type="common">Rice</name>
    <dbReference type="NCBI Taxonomy" id="39946"/>
    <lineage>
        <taxon>Eukaryota</taxon>
        <taxon>Viridiplantae</taxon>
        <taxon>Streptophyta</taxon>
        <taxon>Embryophyta</taxon>
        <taxon>Tracheophyta</taxon>
        <taxon>Spermatophyta</taxon>
        <taxon>Magnoliopsida</taxon>
        <taxon>Liliopsida</taxon>
        <taxon>Poales</taxon>
        <taxon>Poaceae</taxon>
        <taxon>BOP clade</taxon>
        <taxon>Oryzoideae</taxon>
        <taxon>Oryzeae</taxon>
        <taxon>Oryzinae</taxon>
        <taxon>Oryza</taxon>
        <taxon>Oryza sativa</taxon>
    </lineage>
</organism>
<dbReference type="Gramene" id="BGIOSGA022682-TA">
    <property type="protein sequence ID" value="BGIOSGA022682-PA"/>
    <property type="gene ID" value="BGIOSGA022682"/>
</dbReference>
<feature type="domain" description="Leucine-rich repeat-containing N-terminal plant-type" evidence="12">
    <location>
        <begin position="45"/>
        <end position="80"/>
    </location>
</feature>
<evidence type="ECO:0000256" key="2">
    <source>
        <dbReference type="ARBA" id="ARBA00004236"/>
    </source>
</evidence>
<feature type="chain" id="PRO_5002650664" description="Leucine-rich repeat-containing N-terminal plant-type domain-containing protein" evidence="11">
    <location>
        <begin position="21"/>
        <end position="263"/>
    </location>
</feature>
<evidence type="ECO:0000256" key="5">
    <source>
        <dbReference type="ARBA" id="ARBA00022692"/>
    </source>
</evidence>
<evidence type="ECO:0000259" key="12">
    <source>
        <dbReference type="Pfam" id="PF08263"/>
    </source>
</evidence>
<dbReference type="STRING" id="39946.A2YBM5"/>
<dbReference type="OMA" id="PEWSDTG"/>
<sequence>MEAPFFFFLLLLVSSSPSTARLSAYGVNTEGQLAIVSAPILAFVRALIEIKNLLEDPHGVLKSWDQNSVDPCSWALITCSPDSLVTTLEAPGQHLSGLLAPSIGDLTNLETILLQNNNISGPIPAEIGKLANLKRLDLSSNQFHGEIPCSVGHLKSLQYLRLNNNTLSGPIPSASANLSHLVFLLLCLALHLVIQRFVLQQPEWSDTGIIGKKIQRSGESPHLRARLLQDGADGDVPLDQEDFTVPSVLQMLLTERANGERRL</sequence>
<keyword evidence="6 11" id="KW-0732">Signal</keyword>
<dbReference type="InterPro" id="IPR001611">
    <property type="entry name" value="Leu-rich_rpt"/>
</dbReference>
<dbReference type="Pfam" id="PF08263">
    <property type="entry name" value="LRRNT_2"/>
    <property type="match status" value="1"/>
</dbReference>
<keyword evidence="7" id="KW-0677">Repeat</keyword>
<dbReference type="Pfam" id="PF00560">
    <property type="entry name" value="LRR_1"/>
    <property type="match status" value="3"/>
</dbReference>
<dbReference type="HOGENOM" id="CLU_000288_18_9_1"/>
<evidence type="ECO:0000256" key="4">
    <source>
        <dbReference type="ARBA" id="ARBA00022614"/>
    </source>
</evidence>
<evidence type="ECO:0000256" key="10">
    <source>
        <dbReference type="ARBA" id="ARBA00023180"/>
    </source>
</evidence>
<dbReference type="Gene3D" id="3.80.10.10">
    <property type="entry name" value="Ribonuclease Inhibitor"/>
    <property type="match status" value="1"/>
</dbReference>
<keyword evidence="14" id="KW-1185">Reference proteome</keyword>
<dbReference type="InterPro" id="IPR013210">
    <property type="entry name" value="LRR_N_plant-typ"/>
</dbReference>
<keyword evidence="5" id="KW-0812">Transmembrane</keyword>
<keyword evidence="8" id="KW-1133">Transmembrane helix</keyword>
<keyword evidence="9" id="KW-0472">Membrane</keyword>
<evidence type="ECO:0000256" key="6">
    <source>
        <dbReference type="ARBA" id="ARBA00022729"/>
    </source>
</evidence>
<keyword evidence="4" id="KW-0433">Leucine-rich repeat</keyword>
<dbReference type="AlphaFoldDB" id="A2YBM5"/>
<dbReference type="SUPFAM" id="SSF52058">
    <property type="entry name" value="L domain-like"/>
    <property type="match status" value="1"/>
</dbReference>
<dbReference type="PANTHER" id="PTHR47988">
    <property type="entry name" value="SOMATIC EMBRYOGENESIS RECEPTOR KINASE 1"/>
    <property type="match status" value="1"/>
</dbReference>
<protein>
    <recommendedName>
        <fullName evidence="12">Leucine-rich repeat-containing N-terminal plant-type domain-containing protein</fullName>
    </recommendedName>
</protein>
<evidence type="ECO:0000313" key="14">
    <source>
        <dbReference type="Proteomes" id="UP000007015"/>
    </source>
</evidence>
<accession>A2YBM5</accession>
<dbReference type="FunFam" id="3.80.10.10:FF:000275">
    <property type="entry name" value="Leucine-rich repeat receptor-like protein kinase"/>
    <property type="match status" value="1"/>
</dbReference>
<dbReference type="InterPro" id="IPR032675">
    <property type="entry name" value="LRR_dom_sf"/>
</dbReference>
<gene>
    <name evidence="13" type="ORF">OsI_22507</name>
</gene>